<evidence type="ECO:0000313" key="13">
    <source>
        <dbReference type="EMBL" id="TDQ36162.1"/>
    </source>
</evidence>
<feature type="transmembrane region" description="Helical" evidence="12">
    <location>
        <begin position="293"/>
        <end position="311"/>
    </location>
</feature>
<reference evidence="13 14" key="1">
    <citation type="submission" date="2019-03" db="EMBL/GenBank/DDBJ databases">
        <title>Genomic Encyclopedia of Type Strains, Phase IV (KMG-IV): sequencing the most valuable type-strain genomes for metagenomic binning, comparative biology and taxonomic classification.</title>
        <authorList>
            <person name="Goeker M."/>
        </authorList>
    </citation>
    <scope>NUCLEOTIDE SEQUENCE [LARGE SCALE GENOMIC DNA]</scope>
    <source>
        <strain evidence="13 14">DSM 28679</strain>
    </source>
</reference>
<evidence type="ECO:0000256" key="5">
    <source>
        <dbReference type="ARBA" id="ARBA00022448"/>
    </source>
</evidence>
<evidence type="ECO:0000256" key="1">
    <source>
        <dbReference type="ARBA" id="ARBA00002265"/>
    </source>
</evidence>
<dbReference type="EMBL" id="SNYK01000014">
    <property type="protein sequence ID" value="TDQ36162.1"/>
    <property type="molecule type" value="Genomic_DNA"/>
</dbReference>
<evidence type="ECO:0000256" key="11">
    <source>
        <dbReference type="ARBA" id="ARBA00026081"/>
    </source>
</evidence>
<evidence type="ECO:0000256" key="6">
    <source>
        <dbReference type="ARBA" id="ARBA00022475"/>
    </source>
</evidence>
<dbReference type="InterPro" id="IPR005495">
    <property type="entry name" value="LptG/LptF_permease"/>
</dbReference>
<feature type="transmembrane region" description="Helical" evidence="12">
    <location>
        <begin position="323"/>
        <end position="343"/>
    </location>
</feature>
<feature type="transmembrane region" description="Helical" evidence="12">
    <location>
        <begin position="120"/>
        <end position="142"/>
    </location>
</feature>
<evidence type="ECO:0000256" key="4">
    <source>
        <dbReference type="ARBA" id="ARBA00014213"/>
    </source>
</evidence>
<accession>A0A4R6TUA5</accession>
<dbReference type="GO" id="GO:0015920">
    <property type="term" value="P:lipopolysaccharide transport"/>
    <property type="evidence" value="ECO:0007669"/>
    <property type="project" value="TreeGrafter"/>
</dbReference>
<name>A0A4R6TUA5_9GAMM</name>
<comment type="function">
    <text evidence="1">Part of the ABC transporter complex LptBFG involved in the translocation of lipopolysaccharide (LPS) from the inner membrane to the outer membrane.</text>
</comment>
<evidence type="ECO:0000256" key="10">
    <source>
        <dbReference type="ARBA" id="ARBA00023136"/>
    </source>
</evidence>
<comment type="subcellular location">
    <subcellularLocation>
        <location evidence="2">Cell inner membrane</location>
        <topology evidence="2">Multi-pass membrane protein</topology>
    </subcellularLocation>
</comment>
<dbReference type="GO" id="GO:0055085">
    <property type="term" value="P:transmembrane transport"/>
    <property type="evidence" value="ECO:0007669"/>
    <property type="project" value="InterPro"/>
</dbReference>
<keyword evidence="10 12" id="KW-0472">Membrane</keyword>
<comment type="similarity">
    <text evidence="3">Belongs to the LptF/LptG family.</text>
</comment>
<protein>
    <recommendedName>
        <fullName evidence="4">Lipopolysaccharide export system permease protein LptF</fullName>
    </recommendedName>
</protein>
<dbReference type="Pfam" id="PF03739">
    <property type="entry name" value="LptF_LptG"/>
    <property type="match status" value="1"/>
</dbReference>
<keyword evidence="7" id="KW-0997">Cell inner membrane</keyword>
<dbReference type="PANTHER" id="PTHR33529">
    <property type="entry name" value="SLR0882 PROTEIN-RELATED"/>
    <property type="match status" value="1"/>
</dbReference>
<dbReference type="Proteomes" id="UP000294575">
    <property type="component" value="Unassembled WGS sequence"/>
</dbReference>
<keyword evidence="14" id="KW-1185">Reference proteome</keyword>
<dbReference type="AlphaFoldDB" id="A0A4R6TUA5"/>
<dbReference type="PANTHER" id="PTHR33529:SF7">
    <property type="entry name" value="LIPOPOLYSACCHARIDE EXPORT SYSTEM PERMEASE PROTEIN LPTF"/>
    <property type="match status" value="1"/>
</dbReference>
<keyword evidence="6" id="KW-1003">Cell membrane</keyword>
<dbReference type="NCBIfam" id="TIGR04407">
    <property type="entry name" value="LptF_YjgP"/>
    <property type="match status" value="1"/>
</dbReference>
<dbReference type="GO" id="GO:0043190">
    <property type="term" value="C:ATP-binding cassette (ABC) transporter complex"/>
    <property type="evidence" value="ECO:0007669"/>
    <property type="project" value="InterPro"/>
</dbReference>
<keyword evidence="8 12" id="KW-0812">Transmembrane</keyword>
<feature type="transmembrane region" description="Helical" evidence="12">
    <location>
        <begin position="355"/>
        <end position="375"/>
    </location>
</feature>
<evidence type="ECO:0000256" key="9">
    <source>
        <dbReference type="ARBA" id="ARBA00022989"/>
    </source>
</evidence>
<keyword evidence="5" id="KW-0813">Transport</keyword>
<proteinExistence type="inferred from homology"/>
<sequence length="397" mass="44020">MLDNNRLSPINASLPAVHGVDSLIVFRYLAREVFLTLSAVSVVLLVIIMSGRFIKYLAQAAQGLLDPGVLFLIMGYRIPGFLQLILPLGLFLGILLAYGRLYLESEMTVLTATGMSQTRLLGYTLIPATLIALLAALLSFSLTPMGVREVATILQEQDALTEFDTLVPGRFQSMKDGVRVTYAEDLTGGRERLQGVFISDLGKNTRGEDNKITLLAAPTGYQQVLEDGSRYLVLEDGYRYDGNPGEADYRMIKYDTYAVLLPKPSVVLASSDRESMRTSELMASTQQKMRTELQWRLSIPLLTFVVTLLAVPLSRVNPRQGRFLKLLPAIFLYMAYLGLLIASRDALDKGRIPSALGMWPVHGLFLLIGLGLMYWDNLRLLLARRGSASRLKEAQHA</sequence>
<evidence type="ECO:0000256" key="8">
    <source>
        <dbReference type="ARBA" id="ARBA00022692"/>
    </source>
</evidence>
<dbReference type="InterPro" id="IPR030922">
    <property type="entry name" value="LptF"/>
</dbReference>
<comment type="caution">
    <text evidence="13">The sequence shown here is derived from an EMBL/GenBank/DDBJ whole genome shotgun (WGS) entry which is preliminary data.</text>
</comment>
<evidence type="ECO:0000256" key="12">
    <source>
        <dbReference type="SAM" id="Phobius"/>
    </source>
</evidence>
<gene>
    <name evidence="13" type="ORF">DFQ45_11429</name>
</gene>
<keyword evidence="9 12" id="KW-1133">Transmembrane helix</keyword>
<feature type="transmembrane region" description="Helical" evidence="12">
    <location>
        <begin position="33"/>
        <end position="54"/>
    </location>
</feature>
<comment type="subunit">
    <text evidence="11">Component of the lipopolysaccharide transport and assembly complex. The LptBFG transporter is composed of two ATP-binding proteins (LptB) and two transmembrane proteins (LptF and LptG).</text>
</comment>
<evidence type="ECO:0000256" key="2">
    <source>
        <dbReference type="ARBA" id="ARBA00004429"/>
    </source>
</evidence>
<evidence type="ECO:0000256" key="7">
    <source>
        <dbReference type="ARBA" id="ARBA00022519"/>
    </source>
</evidence>
<organism evidence="13 14">
    <name type="scientific">Thiopseudomonas denitrificans</name>
    <dbReference type="NCBI Taxonomy" id="1501432"/>
    <lineage>
        <taxon>Bacteria</taxon>
        <taxon>Pseudomonadati</taxon>
        <taxon>Pseudomonadota</taxon>
        <taxon>Gammaproteobacteria</taxon>
        <taxon>Pseudomonadales</taxon>
        <taxon>Pseudomonadaceae</taxon>
        <taxon>Thiopseudomonas</taxon>
    </lineage>
</organism>
<feature type="transmembrane region" description="Helical" evidence="12">
    <location>
        <begin position="74"/>
        <end position="99"/>
    </location>
</feature>
<evidence type="ECO:0000256" key="3">
    <source>
        <dbReference type="ARBA" id="ARBA00007725"/>
    </source>
</evidence>
<evidence type="ECO:0000313" key="14">
    <source>
        <dbReference type="Proteomes" id="UP000294575"/>
    </source>
</evidence>